<feature type="region of interest" description="Disordered" evidence="1">
    <location>
        <begin position="237"/>
        <end position="273"/>
    </location>
</feature>
<proteinExistence type="predicted"/>
<organism evidence="2 3">
    <name type="scientific">Lineolata rhizophorae</name>
    <dbReference type="NCBI Taxonomy" id="578093"/>
    <lineage>
        <taxon>Eukaryota</taxon>
        <taxon>Fungi</taxon>
        <taxon>Dikarya</taxon>
        <taxon>Ascomycota</taxon>
        <taxon>Pezizomycotina</taxon>
        <taxon>Dothideomycetes</taxon>
        <taxon>Dothideomycetes incertae sedis</taxon>
        <taxon>Lineolatales</taxon>
        <taxon>Lineolataceae</taxon>
        <taxon>Lineolata</taxon>
    </lineage>
</organism>
<dbReference type="AlphaFoldDB" id="A0A6A6NW92"/>
<name>A0A6A6NW92_9PEZI</name>
<evidence type="ECO:0000313" key="2">
    <source>
        <dbReference type="EMBL" id="KAF2455979.1"/>
    </source>
</evidence>
<evidence type="ECO:0000313" key="3">
    <source>
        <dbReference type="Proteomes" id="UP000799766"/>
    </source>
</evidence>
<feature type="compositionally biased region" description="Basic and acidic residues" evidence="1">
    <location>
        <begin position="257"/>
        <end position="273"/>
    </location>
</feature>
<protein>
    <submittedName>
        <fullName evidence="2">Uncharacterized protein</fullName>
    </submittedName>
</protein>
<accession>A0A6A6NW92</accession>
<gene>
    <name evidence="2" type="ORF">BDY21DRAFT_422765</name>
</gene>
<reference evidence="2" key="1">
    <citation type="journal article" date="2020" name="Stud. Mycol.">
        <title>101 Dothideomycetes genomes: a test case for predicting lifestyles and emergence of pathogens.</title>
        <authorList>
            <person name="Haridas S."/>
            <person name="Albert R."/>
            <person name="Binder M."/>
            <person name="Bloem J."/>
            <person name="Labutti K."/>
            <person name="Salamov A."/>
            <person name="Andreopoulos B."/>
            <person name="Baker S."/>
            <person name="Barry K."/>
            <person name="Bills G."/>
            <person name="Bluhm B."/>
            <person name="Cannon C."/>
            <person name="Castanera R."/>
            <person name="Culley D."/>
            <person name="Daum C."/>
            <person name="Ezra D."/>
            <person name="Gonzalez J."/>
            <person name="Henrissat B."/>
            <person name="Kuo A."/>
            <person name="Liang C."/>
            <person name="Lipzen A."/>
            <person name="Lutzoni F."/>
            <person name="Magnuson J."/>
            <person name="Mondo S."/>
            <person name="Nolan M."/>
            <person name="Ohm R."/>
            <person name="Pangilinan J."/>
            <person name="Park H.-J."/>
            <person name="Ramirez L."/>
            <person name="Alfaro M."/>
            <person name="Sun H."/>
            <person name="Tritt A."/>
            <person name="Yoshinaga Y."/>
            <person name="Zwiers L.-H."/>
            <person name="Turgeon B."/>
            <person name="Goodwin S."/>
            <person name="Spatafora J."/>
            <person name="Crous P."/>
            <person name="Grigoriev I."/>
        </authorList>
    </citation>
    <scope>NUCLEOTIDE SEQUENCE</scope>
    <source>
        <strain evidence="2">ATCC 16933</strain>
    </source>
</reference>
<feature type="compositionally biased region" description="Basic residues" evidence="1">
    <location>
        <begin position="127"/>
        <end position="145"/>
    </location>
</feature>
<keyword evidence="3" id="KW-1185">Reference proteome</keyword>
<evidence type="ECO:0000256" key="1">
    <source>
        <dbReference type="SAM" id="MobiDB-lite"/>
    </source>
</evidence>
<sequence length="367" mass="40052">MSFVGALVLRGCGRQAPAQLAGTGRVRLLLGAHSRGRAGKTRATGRIKRHRRDMRGMLRGWGSWIGSPASYLSVMMADRSERQVLGTCVVHSPHHLFSFERDKVEDNPPSSWRLMMIDADVDESRQLIRRGRAGPGRRSRPRSRSRTVPLGQLNTATHCHSRCSADTKPPSARDEWDEAEQKVEWTRAQTAGAGARGAGNDRCYMHRYSRKRRGARMGRRLASEIWLAAGPSPRRLGIASPMDGRRARRTVTGEAGSAHETRRDGAGGTRRDEPRLAVAGRQAGKLAGWRADWLAGAAPAGRPKFVPRAGPGCRARAQAHPRPGWGKLVMADPLPAGEATILGARGALRLVAHPQNTNNAKWIFGAP</sequence>
<dbReference type="Proteomes" id="UP000799766">
    <property type="component" value="Unassembled WGS sequence"/>
</dbReference>
<dbReference type="EMBL" id="MU001685">
    <property type="protein sequence ID" value="KAF2455979.1"/>
    <property type="molecule type" value="Genomic_DNA"/>
</dbReference>
<feature type="region of interest" description="Disordered" evidence="1">
    <location>
        <begin position="125"/>
        <end position="148"/>
    </location>
</feature>